<feature type="non-terminal residue" evidence="1">
    <location>
        <position position="1"/>
    </location>
</feature>
<gene>
    <name evidence="1" type="ORF">FA95DRAFT_947201</name>
</gene>
<evidence type="ECO:0000313" key="2">
    <source>
        <dbReference type="Proteomes" id="UP000814033"/>
    </source>
</evidence>
<organism evidence="1 2">
    <name type="scientific">Auriscalpium vulgare</name>
    <dbReference type="NCBI Taxonomy" id="40419"/>
    <lineage>
        <taxon>Eukaryota</taxon>
        <taxon>Fungi</taxon>
        <taxon>Dikarya</taxon>
        <taxon>Basidiomycota</taxon>
        <taxon>Agaricomycotina</taxon>
        <taxon>Agaricomycetes</taxon>
        <taxon>Russulales</taxon>
        <taxon>Auriscalpiaceae</taxon>
        <taxon>Auriscalpium</taxon>
    </lineage>
</organism>
<reference evidence="1" key="1">
    <citation type="submission" date="2021-02" db="EMBL/GenBank/DDBJ databases">
        <authorList>
            <consortium name="DOE Joint Genome Institute"/>
            <person name="Ahrendt S."/>
            <person name="Looney B.P."/>
            <person name="Miyauchi S."/>
            <person name="Morin E."/>
            <person name="Drula E."/>
            <person name="Courty P.E."/>
            <person name="Chicoki N."/>
            <person name="Fauchery L."/>
            <person name="Kohler A."/>
            <person name="Kuo A."/>
            <person name="Labutti K."/>
            <person name="Pangilinan J."/>
            <person name="Lipzen A."/>
            <person name="Riley R."/>
            <person name="Andreopoulos W."/>
            <person name="He G."/>
            <person name="Johnson J."/>
            <person name="Barry K.W."/>
            <person name="Grigoriev I.V."/>
            <person name="Nagy L."/>
            <person name="Hibbett D."/>
            <person name="Henrissat B."/>
            <person name="Matheny P.B."/>
            <person name="Labbe J."/>
            <person name="Martin F."/>
        </authorList>
    </citation>
    <scope>NUCLEOTIDE SEQUENCE</scope>
    <source>
        <strain evidence="1">FP105234-sp</strain>
    </source>
</reference>
<dbReference type="Proteomes" id="UP000814033">
    <property type="component" value="Unassembled WGS sequence"/>
</dbReference>
<evidence type="ECO:0000313" key="1">
    <source>
        <dbReference type="EMBL" id="KAI0053277.1"/>
    </source>
</evidence>
<proteinExistence type="predicted"/>
<keyword evidence="2" id="KW-1185">Reference proteome</keyword>
<protein>
    <submittedName>
        <fullName evidence="1">Uncharacterized protein</fullName>
    </submittedName>
</protein>
<comment type="caution">
    <text evidence="1">The sequence shown here is derived from an EMBL/GenBank/DDBJ whole genome shotgun (WGS) entry which is preliminary data.</text>
</comment>
<reference evidence="1" key="2">
    <citation type="journal article" date="2022" name="New Phytol.">
        <title>Evolutionary transition to the ectomycorrhizal habit in the genomes of a hyperdiverse lineage of mushroom-forming fungi.</title>
        <authorList>
            <person name="Looney B."/>
            <person name="Miyauchi S."/>
            <person name="Morin E."/>
            <person name="Drula E."/>
            <person name="Courty P.E."/>
            <person name="Kohler A."/>
            <person name="Kuo A."/>
            <person name="LaButti K."/>
            <person name="Pangilinan J."/>
            <person name="Lipzen A."/>
            <person name="Riley R."/>
            <person name="Andreopoulos W."/>
            <person name="He G."/>
            <person name="Johnson J."/>
            <person name="Nolan M."/>
            <person name="Tritt A."/>
            <person name="Barry K.W."/>
            <person name="Grigoriev I.V."/>
            <person name="Nagy L.G."/>
            <person name="Hibbett D."/>
            <person name="Henrissat B."/>
            <person name="Matheny P.B."/>
            <person name="Labbe J."/>
            <person name="Martin F.M."/>
        </authorList>
    </citation>
    <scope>NUCLEOTIDE SEQUENCE</scope>
    <source>
        <strain evidence="1">FP105234-sp</strain>
    </source>
</reference>
<name>A0ACB8SAV9_9AGAM</name>
<accession>A0ACB8SAV9</accession>
<sequence length="139" mass="15081">TIGLLIPSGAPYTPTDDPCPQFSFVSPKLLGVPPVLPETVDEPEAPAAKVRQGAFRRLFSRGVKETWLRGGDLHKIGDVVFRMEGAVVITPSPLAPLIVSETSTTDNLSDSASEKDVPRRFGERVKGWWRGMLAKAKKA</sequence>
<dbReference type="EMBL" id="MU275841">
    <property type="protein sequence ID" value="KAI0053277.1"/>
    <property type="molecule type" value="Genomic_DNA"/>
</dbReference>